<keyword evidence="5 7" id="KW-1133">Transmembrane helix</keyword>
<organism evidence="9 10">
    <name type="scientific">Jatrophihabitans endophyticus</name>
    <dbReference type="NCBI Taxonomy" id="1206085"/>
    <lineage>
        <taxon>Bacteria</taxon>
        <taxon>Bacillati</taxon>
        <taxon>Actinomycetota</taxon>
        <taxon>Actinomycetes</taxon>
        <taxon>Jatrophihabitantales</taxon>
        <taxon>Jatrophihabitantaceae</taxon>
        <taxon>Jatrophihabitans</taxon>
    </lineage>
</organism>
<evidence type="ECO:0000256" key="6">
    <source>
        <dbReference type="ARBA" id="ARBA00023136"/>
    </source>
</evidence>
<feature type="transmembrane region" description="Helical" evidence="7">
    <location>
        <begin position="179"/>
        <end position="200"/>
    </location>
</feature>
<dbReference type="AlphaFoldDB" id="A0A1M5IJ95"/>
<evidence type="ECO:0000256" key="7">
    <source>
        <dbReference type="RuleBase" id="RU367016"/>
    </source>
</evidence>
<keyword evidence="3 7" id="KW-1003">Cell membrane</keyword>
<keyword evidence="4 7" id="KW-0812">Transmembrane</keyword>
<dbReference type="EMBL" id="FQVU01000002">
    <property type="protein sequence ID" value="SHG28335.1"/>
    <property type="molecule type" value="Genomic_DNA"/>
</dbReference>
<evidence type="ECO:0000313" key="9">
    <source>
        <dbReference type="EMBL" id="SHG28335.1"/>
    </source>
</evidence>
<evidence type="ECO:0000256" key="3">
    <source>
        <dbReference type="ARBA" id="ARBA00022475"/>
    </source>
</evidence>
<keyword evidence="10" id="KW-1185">Reference proteome</keyword>
<dbReference type="STRING" id="1206085.SAMN05443575_1912"/>
<comment type="subcellular location">
    <subcellularLocation>
        <location evidence="1 7">Cell membrane</location>
        <topology evidence="1 7">Multi-pass membrane protein</topology>
    </subcellularLocation>
</comment>
<dbReference type="Pfam" id="PF09335">
    <property type="entry name" value="VTT_dom"/>
    <property type="match status" value="1"/>
</dbReference>
<dbReference type="InterPro" id="IPR032816">
    <property type="entry name" value="VTT_dom"/>
</dbReference>
<evidence type="ECO:0000256" key="1">
    <source>
        <dbReference type="ARBA" id="ARBA00004651"/>
    </source>
</evidence>
<dbReference type="RefSeq" id="WP_073389020.1">
    <property type="nucleotide sequence ID" value="NZ_FQVU01000002.1"/>
</dbReference>
<feature type="transmembrane region" description="Helical" evidence="7">
    <location>
        <begin position="12"/>
        <end position="38"/>
    </location>
</feature>
<dbReference type="OrthoDB" id="9813426at2"/>
<name>A0A1M5IJ95_9ACTN</name>
<evidence type="ECO:0000256" key="2">
    <source>
        <dbReference type="ARBA" id="ARBA00010792"/>
    </source>
</evidence>
<dbReference type="GO" id="GO:0005886">
    <property type="term" value="C:plasma membrane"/>
    <property type="evidence" value="ECO:0007669"/>
    <property type="project" value="UniProtKB-SubCell"/>
</dbReference>
<dbReference type="PANTHER" id="PTHR30353">
    <property type="entry name" value="INNER MEMBRANE PROTEIN DEDA-RELATED"/>
    <property type="match status" value="1"/>
</dbReference>
<evidence type="ECO:0000313" key="10">
    <source>
        <dbReference type="Proteomes" id="UP000186132"/>
    </source>
</evidence>
<accession>A0A1M5IJ95</accession>
<feature type="transmembrane region" description="Helical" evidence="7">
    <location>
        <begin position="142"/>
        <end position="167"/>
    </location>
</feature>
<dbReference type="Proteomes" id="UP000186132">
    <property type="component" value="Unassembled WGS sequence"/>
</dbReference>
<keyword evidence="6 7" id="KW-0472">Membrane</keyword>
<dbReference type="PANTHER" id="PTHR30353:SF0">
    <property type="entry name" value="TRANSMEMBRANE PROTEIN"/>
    <property type="match status" value="1"/>
</dbReference>
<evidence type="ECO:0000259" key="8">
    <source>
        <dbReference type="Pfam" id="PF09335"/>
    </source>
</evidence>
<reference evidence="9 10" key="1">
    <citation type="submission" date="2016-11" db="EMBL/GenBank/DDBJ databases">
        <authorList>
            <person name="Jaros S."/>
            <person name="Januszkiewicz K."/>
            <person name="Wedrychowicz H."/>
        </authorList>
    </citation>
    <scope>NUCLEOTIDE SEQUENCE [LARGE SCALE GENOMIC DNA]</scope>
    <source>
        <strain evidence="9 10">DSM 45627</strain>
    </source>
</reference>
<dbReference type="InterPro" id="IPR032818">
    <property type="entry name" value="DedA-like"/>
</dbReference>
<protein>
    <submittedName>
        <fullName evidence="9">Membrane-associated protein</fullName>
    </submittedName>
</protein>
<sequence>MLLANPISPDNLLSGSAALLILAIVLFAECGLLVGFFLPGDTLLFAAGIYLSVGDIDTPLAAFLVIAPIAAFLGNIVGYWIGYRAGPVVFDRPNSRLFRPEYVTRAHDFFERFGSWTIVVGRFVPVVRTVATVMAGVGRMRFALYALYSAVGGLLWTDGILLLGHALGKIDFVRRNKGYIDYVVLAVVVIGLLPVLVHLWQGRRRRT</sequence>
<feature type="transmembrane region" description="Helical" evidence="7">
    <location>
        <begin position="58"/>
        <end position="82"/>
    </location>
</feature>
<feature type="domain" description="VTT" evidence="8">
    <location>
        <begin position="38"/>
        <end position="164"/>
    </location>
</feature>
<comment type="similarity">
    <text evidence="2 7">Belongs to the DedA family.</text>
</comment>
<gene>
    <name evidence="9" type="ORF">SAMN05443575_1912</name>
</gene>
<evidence type="ECO:0000256" key="5">
    <source>
        <dbReference type="ARBA" id="ARBA00022989"/>
    </source>
</evidence>
<evidence type="ECO:0000256" key="4">
    <source>
        <dbReference type="ARBA" id="ARBA00022692"/>
    </source>
</evidence>
<proteinExistence type="inferred from homology"/>